<keyword evidence="4" id="KW-1185">Reference proteome</keyword>
<evidence type="ECO:0000256" key="1">
    <source>
        <dbReference type="SAM" id="MobiDB-lite"/>
    </source>
</evidence>
<dbReference type="InterPro" id="IPR029058">
    <property type="entry name" value="AB_hydrolase_fold"/>
</dbReference>
<evidence type="ECO:0000313" key="3">
    <source>
        <dbReference type="EMBL" id="KAI9636434.1"/>
    </source>
</evidence>
<proteinExistence type="predicted"/>
<comment type="caution">
    <text evidence="3">The sequence shown here is derived from an EMBL/GenBank/DDBJ whole genome shotgun (WGS) entry which is preliminary data.</text>
</comment>
<name>A0AA38LWA8_9TREE</name>
<sequence>MSSPLTDHPLSRPASFPSPTTARPPAPLPVDTYEHNPLTPTSSLPASLSRNRSISPPARPAALFPRTSPLSSPPPAHASSSSPLSRPPFLPAPSSPSLNIANDPPPAGGPVAPRNIVILLDGTGNMFSRRNSNVIKTLSVLEADETQLVYYSSGVGTILPDHASTWGSMRTAVARGIDTALAWNFQEFVCDAYKYLMDFYRAGDKLYIFGFSRGAYTARALAGMIQKVGLLAPGNYNQARAYEVYTRPNAVAYREGMSGGEELSVIYRQIFGISRTVRIEFLGVWDTVSSLGGITLPRLPYASNVKSVKFFRHALALDERRARFAPEYRRFHADESCVDPSACLVTLRNAWSAHNILHSPNASVSDKVDAKKQLDEMLDQKYPEIARTRVVMDDGTTSVRYLRKNVEAWFMGAHSDVGGGNDLNGESSLSNIPFRWMLREAVQCGLKLEAVGICLQPAIYLHPAVVEAGHIPAELIQILREELRGETVEFETEKKVRSLVDQHLPHSRLVEILELAAGYDAGVSPQEILSDAERRKEAESGGTQAQEGQAAHEQDHVDDMDPRGLPIGPDGVMLGTESLRGPWWLLEGAILQTRKFEGSNDGGKDVWRANLGRPRQMAVGQYIHRSVQKRLRFEHPLDEEQEEKTVVKWWKRMTIKVKQRMKGDTVPVPVEEGKQGGTGYEGPKALLPTEWGMTWDDLRRGRGGVVWEE</sequence>
<gene>
    <name evidence="3" type="ORF">MKK02DRAFT_45141</name>
</gene>
<organism evidence="3 4">
    <name type="scientific">Dioszegia hungarica</name>
    <dbReference type="NCBI Taxonomy" id="4972"/>
    <lineage>
        <taxon>Eukaryota</taxon>
        <taxon>Fungi</taxon>
        <taxon>Dikarya</taxon>
        <taxon>Basidiomycota</taxon>
        <taxon>Agaricomycotina</taxon>
        <taxon>Tremellomycetes</taxon>
        <taxon>Tremellales</taxon>
        <taxon>Bulleribasidiaceae</taxon>
        <taxon>Dioszegia</taxon>
    </lineage>
</organism>
<dbReference type="Proteomes" id="UP001164286">
    <property type="component" value="Unassembled WGS sequence"/>
</dbReference>
<dbReference type="Gene3D" id="3.40.50.1820">
    <property type="entry name" value="alpha/beta hydrolase"/>
    <property type="match status" value="1"/>
</dbReference>
<accession>A0AA38LWA8</accession>
<dbReference type="PANTHER" id="PTHR33840">
    <property type="match status" value="1"/>
</dbReference>
<reference evidence="3" key="1">
    <citation type="journal article" date="2022" name="G3 (Bethesda)">
        <title>High quality genome of the basidiomycete yeast Dioszegia hungarica PDD-24b-2 isolated from cloud water.</title>
        <authorList>
            <person name="Jarrige D."/>
            <person name="Haridas S."/>
            <person name="Bleykasten-Grosshans C."/>
            <person name="Joly M."/>
            <person name="Nadalig T."/>
            <person name="Sancelme M."/>
            <person name="Vuilleumier S."/>
            <person name="Grigoriev I.V."/>
            <person name="Amato P."/>
            <person name="Bringel F."/>
        </authorList>
    </citation>
    <scope>NUCLEOTIDE SEQUENCE</scope>
    <source>
        <strain evidence="3">PDD-24b-2</strain>
    </source>
</reference>
<feature type="compositionally biased region" description="Pro residues" evidence="1">
    <location>
        <begin position="85"/>
        <end position="94"/>
    </location>
</feature>
<feature type="region of interest" description="Disordered" evidence="1">
    <location>
        <begin position="532"/>
        <end position="563"/>
    </location>
</feature>
<feature type="region of interest" description="Disordered" evidence="1">
    <location>
        <begin position="1"/>
        <end position="107"/>
    </location>
</feature>
<dbReference type="AlphaFoldDB" id="A0AA38LWA8"/>
<dbReference type="Pfam" id="PF09994">
    <property type="entry name" value="T6SS_Tle1-like_cat"/>
    <property type="match status" value="1"/>
</dbReference>
<evidence type="ECO:0000259" key="2">
    <source>
        <dbReference type="Pfam" id="PF09994"/>
    </source>
</evidence>
<dbReference type="SUPFAM" id="SSF53474">
    <property type="entry name" value="alpha/beta-Hydrolases"/>
    <property type="match status" value="1"/>
</dbReference>
<dbReference type="PANTHER" id="PTHR33840:SF1">
    <property type="entry name" value="TLE1 PHOSPHOLIPASE DOMAIN-CONTAINING PROTEIN"/>
    <property type="match status" value="1"/>
</dbReference>
<feature type="domain" description="T6SS Phospholipase effector Tle1-like catalytic" evidence="2">
    <location>
        <begin position="114"/>
        <end position="440"/>
    </location>
</feature>
<dbReference type="EMBL" id="JAKWFO010000005">
    <property type="protein sequence ID" value="KAI9636434.1"/>
    <property type="molecule type" value="Genomic_DNA"/>
</dbReference>
<dbReference type="GeneID" id="77732460"/>
<evidence type="ECO:0000313" key="4">
    <source>
        <dbReference type="Proteomes" id="UP001164286"/>
    </source>
</evidence>
<protein>
    <recommendedName>
        <fullName evidence="2">T6SS Phospholipase effector Tle1-like catalytic domain-containing protein</fullName>
    </recommendedName>
</protein>
<feature type="compositionally biased region" description="Low complexity" evidence="1">
    <location>
        <begin position="37"/>
        <end position="49"/>
    </location>
</feature>
<feature type="compositionally biased region" description="Basic and acidic residues" evidence="1">
    <location>
        <begin position="550"/>
        <end position="562"/>
    </location>
</feature>
<dbReference type="RefSeq" id="XP_052946211.1">
    <property type="nucleotide sequence ID" value="XM_053093255.1"/>
</dbReference>
<dbReference type="InterPro" id="IPR018712">
    <property type="entry name" value="Tle1-like_cat"/>
</dbReference>